<keyword evidence="2 4" id="KW-0694">RNA-binding</keyword>
<evidence type="ECO:0000313" key="8">
    <source>
        <dbReference type="Proteomes" id="UP000663499"/>
    </source>
</evidence>
<dbReference type="PANTHER" id="PTHR47683:SF2">
    <property type="entry name" value="RNA-BINDING S4 DOMAIN-CONTAINING PROTEIN"/>
    <property type="match status" value="1"/>
</dbReference>
<dbReference type="SUPFAM" id="SSF55174">
    <property type="entry name" value="Alpha-L RNA-binding motif"/>
    <property type="match status" value="1"/>
</dbReference>
<dbReference type="PROSITE" id="PS50889">
    <property type="entry name" value="S4"/>
    <property type="match status" value="1"/>
</dbReference>
<evidence type="ECO:0000256" key="5">
    <source>
        <dbReference type="RuleBase" id="RU003887"/>
    </source>
</evidence>
<keyword evidence="8" id="KW-1185">Reference proteome</keyword>
<dbReference type="EC" id="5.4.99.-" evidence="5"/>
<dbReference type="AlphaFoldDB" id="A0A975AIF7"/>
<protein>
    <recommendedName>
        <fullName evidence="5">Pseudouridine synthase</fullName>
        <ecNumber evidence="5">5.4.99.-</ecNumber>
    </recommendedName>
</protein>
<sequence>MTFLRLQKYLARCGLGSRRKMEEEIAEGKVTVNGETITAMGWQVDPQKDQVEYLGRLVQPEEELVYVLLYKPLETVTTVHDEKNRRTVVDLIAIPQRIYPVGRLDYWTSGLLILTNDGDFAYALTHPKHEISKTYHAIVEGNVRDSQLEPMRNGMIVDEIQYAPAKAKVVRRHGENTLLEIVLVEGRNRQVRKMCEGIGHRVLELERVSMGPLTLGDLKPGKWRRLNVQEVNLLKEMAK</sequence>
<dbReference type="FunFam" id="3.30.70.1560:FF:000001">
    <property type="entry name" value="Pseudouridine synthase"/>
    <property type="match status" value="1"/>
</dbReference>
<dbReference type="InterPro" id="IPR000748">
    <property type="entry name" value="PsdUridine_synth_RsuA/RluB/E/F"/>
</dbReference>
<dbReference type="Gene3D" id="3.30.70.580">
    <property type="entry name" value="Pseudouridine synthase I, catalytic domain, N-terminal subdomain"/>
    <property type="match status" value="1"/>
</dbReference>
<feature type="domain" description="RNA-binding S4" evidence="6">
    <location>
        <begin position="4"/>
        <end position="62"/>
    </location>
</feature>
<dbReference type="CDD" id="cd02870">
    <property type="entry name" value="PseudoU_synth_RsuA_like"/>
    <property type="match status" value="1"/>
</dbReference>
<dbReference type="GO" id="GO:0003723">
    <property type="term" value="F:RNA binding"/>
    <property type="evidence" value="ECO:0007669"/>
    <property type="project" value="UniProtKB-KW"/>
</dbReference>
<dbReference type="InterPro" id="IPR002942">
    <property type="entry name" value="S4_RNA-bd"/>
</dbReference>
<dbReference type="NCBIfam" id="TIGR00093">
    <property type="entry name" value="pseudouridine synthase"/>
    <property type="match status" value="1"/>
</dbReference>
<proteinExistence type="inferred from homology"/>
<accession>A0A975AIF7</accession>
<dbReference type="PROSITE" id="PS01149">
    <property type="entry name" value="PSI_RSU"/>
    <property type="match status" value="1"/>
</dbReference>
<dbReference type="InterPro" id="IPR018496">
    <property type="entry name" value="PsdUridine_synth_RsuA/RluB_CS"/>
</dbReference>
<dbReference type="InterPro" id="IPR036986">
    <property type="entry name" value="S4_RNA-bd_sf"/>
</dbReference>
<dbReference type="SMART" id="SM00363">
    <property type="entry name" value="S4"/>
    <property type="match status" value="1"/>
</dbReference>
<dbReference type="Proteomes" id="UP000663499">
    <property type="component" value="Chromosome"/>
</dbReference>
<dbReference type="CDD" id="cd00165">
    <property type="entry name" value="S4"/>
    <property type="match status" value="1"/>
</dbReference>
<dbReference type="Pfam" id="PF01479">
    <property type="entry name" value="S4"/>
    <property type="match status" value="1"/>
</dbReference>
<dbReference type="InterPro" id="IPR020094">
    <property type="entry name" value="TruA/RsuA/RluB/E/F_N"/>
</dbReference>
<dbReference type="GO" id="GO:0120159">
    <property type="term" value="F:rRNA pseudouridine synthase activity"/>
    <property type="evidence" value="ECO:0007669"/>
    <property type="project" value="UniProtKB-ARBA"/>
</dbReference>
<dbReference type="FunFam" id="3.10.290.10:FF:000003">
    <property type="entry name" value="Pseudouridine synthase"/>
    <property type="match status" value="1"/>
</dbReference>
<reference evidence="7" key="1">
    <citation type="submission" date="2021-03" db="EMBL/GenBank/DDBJ databases">
        <title>Alkalibacter marinus sp. nov., isolated from tidal flat sediment.</title>
        <authorList>
            <person name="Namirimu T."/>
            <person name="Yang J.-A."/>
            <person name="Yang S.-H."/>
            <person name="Kim Y.-J."/>
            <person name="Kwon K.K."/>
        </authorList>
    </citation>
    <scope>NUCLEOTIDE SEQUENCE</scope>
    <source>
        <strain evidence="7">ES005</strain>
    </source>
</reference>
<keyword evidence="3 5" id="KW-0413">Isomerase</keyword>
<dbReference type="InterPro" id="IPR042092">
    <property type="entry name" value="PsdUridine_s_RsuA/RluB/E/F_cat"/>
</dbReference>
<dbReference type="GO" id="GO:0000455">
    <property type="term" value="P:enzyme-directed rRNA pseudouridine synthesis"/>
    <property type="evidence" value="ECO:0007669"/>
    <property type="project" value="UniProtKB-ARBA"/>
</dbReference>
<gene>
    <name evidence="7" type="ORF">J0B03_02170</name>
</gene>
<evidence type="ECO:0000259" key="6">
    <source>
        <dbReference type="SMART" id="SM00363"/>
    </source>
</evidence>
<comment type="similarity">
    <text evidence="1 5">Belongs to the pseudouridine synthase RsuA family.</text>
</comment>
<dbReference type="KEGG" id="alka:J0B03_02170"/>
<dbReference type="Gene3D" id="3.10.290.10">
    <property type="entry name" value="RNA-binding S4 domain"/>
    <property type="match status" value="1"/>
</dbReference>
<evidence type="ECO:0000256" key="4">
    <source>
        <dbReference type="PROSITE-ProRule" id="PRU00182"/>
    </source>
</evidence>
<name>A0A975AIF7_9FIRM</name>
<dbReference type="InterPro" id="IPR020103">
    <property type="entry name" value="PsdUridine_synth_cat_dom_sf"/>
</dbReference>
<dbReference type="Gene3D" id="3.30.70.1560">
    <property type="entry name" value="Alpha-L RNA-binding motif"/>
    <property type="match status" value="1"/>
</dbReference>
<organism evidence="7 8">
    <name type="scientific">Alkalibacter rhizosphaerae</name>
    <dbReference type="NCBI Taxonomy" id="2815577"/>
    <lineage>
        <taxon>Bacteria</taxon>
        <taxon>Bacillati</taxon>
        <taxon>Bacillota</taxon>
        <taxon>Clostridia</taxon>
        <taxon>Eubacteriales</taxon>
        <taxon>Eubacteriaceae</taxon>
        <taxon>Alkalibacter</taxon>
    </lineage>
</organism>
<dbReference type="GO" id="GO:0005829">
    <property type="term" value="C:cytosol"/>
    <property type="evidence" value="ECO:0007669"/>
    <property type="project" value="UniProtKB-ARBA"/>
</dbReference>
<dbReference type="InterPro" id="IPR006145">
    <property type="entry name" value="PsdUridine_synth_RsuA/RluA"/>
</dbReference>
<dbReference type="SUPFAM" id="SSF55120">
    <property type="entry name" value="Pseudouridine synthase"/>
    <property type="match status" value="1"/>
</dbReference>
<dbReference type="PANTHER" id="PTHR47683">
    <property type="entry name" value="PSEUDOURIDINE SYNTHASE FAMILY PROTEIN-RELATED"/>
    <property type="match status" value="1"/>
</dbReference>
<evidence type="ECO:0000256" key="1">
    <source>
        <dbReference type="ARBA" id="ARBA00008348"/>
    </source>
</evidence>
<dbReference type="InterPro" id="IPR050343">
    <property type="entry name" value="RsuA_PseudoU_synthase"/>
</dbReference>
<dbReference type="EMBL" id="CP071444">
    <property type="protein sequence ID" value="QSX09634.1"/>
    <property type="molecule type" value="Genomic_DNA"/>
</dbReference>
<evidence type="ECO:0000313" key="7">
    <source>
        <dbReference type="EMBL" id="QSX09634.1"/>
    </source>
</evidence>
<dbReference type="RefSeq" id="WP_207300964.1">
    <property type="nucleotide sequence ID" value="NZ_CP071444.1"/>
</dbReference>
<evidence type="ECO:0000256" key="2">
    <source>
        <dbReference type="ARBA" id="ARBA00022884"/>
    </source>
</evidence>
<evidence type="ECO:0000256" key="3">
    <source>
        <dbReference type="ARBA" id="ARBA00023235"/>
    </source>
</evidence>
<dbReference type="Pfam" id="PF00849">
    <property type="entry name" value="PseudoU_synth_2"/>
    <property type="match status" value="1"/>
</dbReference>